<reference evidence="2" key="1">
    <citation type="submission" date="2023-03" db="UniProtKB">
        <authorList>
            <consortium name="EnsemblPlants"/>
        </authorList>
    </citation>
    <scope>IDENTIFICATION</scope>
</reference>
<evidence type="ECO:0000256" key="1">
    <source>
        <dbReference type="SAM" id="MobiDB-lite"/>
    </source>
</evidence>
<sequence>MLHVFENVPVIGSLQFWPRYSIKEATITCISISYQLKSYKDLRRQKTQQLRSENDKEVATFPPPSSFNRKSLTSRVEVDPTHKNQPIKEPLRKK</sequence>
<dbReference type="EnsemblPlants" id="MELO3C032068.2.1">
    <property type="protein sequence ID" value="MELO3C032068.2.1"/>
    <property type="gene ID" value="MELO3C032068.2"/>
</dbReference>
<proteinExistence type="predicted"/>
<organism evidence="2">
    <name type="scientific">Cucumis melo</name>
    <name type="common">Muskmelon</name>
    <dbReference type="NCBI Taxonomy" id="3656"/>
    <lineage>
        <taxon>Eukaryota</taxon>
        <taxon>Viridiplantae</taxon>
        <taxon>Streptophyta</taxon>
        <taxon>Embryophyta</taxon>
        <taxon>Tracheophyta</taxon>
        <taxon>Spermatophyta</taxon>
        <taxon>Magnoliopsida</taxon>
        <taxon>eudicotyledons</taxon>
        <taxon>Gunneridae</taxon>
        <taxon>Pentapetalae</taxon>
        <taxon>rosids</taxon>
        <taxon>fabids</taxon>
        <taxon>Cucurbitales</taxon>
        <taxon>Cucurbitaceae</taxon>
        <taxon>Benincaseae</taxon>
        <taxon>Cucumis</taxon>
    </lineage>
</organism>
<evidence type="ECO:0000313" key="2">
    <source>
        <dbReference type="EnsemblPlants" id="MELO3C032068.2.1"/>
    </source>
</evidence>
<dbReference type="AlphaFoldDB" id="A0A9I9ECX7"/>
<dbReference type="Gramene" id="MELO3C032068.2.1">
    <property type="protein sequence ID" value="MELO3C032068.2.1"/>
    <property type="gene ID" value="MELO3C032068.2"/>
</dbReference>
<protein>
    <submittedName>
        <fullName evidence="2">Uncharacterized protein</fullName>
    </submittedName>
</protein>
<name>A0A9I9ECX7_CUCME</name>
<accession>A0A9I9ECX7</accession>
<feature type="region of interest" description="Disordered" evidence="1">
    <location>
        <begin position="47"/>
        <end position="94"/>
    </location>
</feature>